<feature type="transmembrane region" description="Helical" evidence="9">
    <location>
        <begin position="158"/>
        <end position="181"/>
    </location>
</feature>
<evidence type="ECO:0000256" key="9">
    <source>
        <dbReference type="SAM" id="Phobius"/>
    </source>
</evidence>
<keyword evidence="4" id="KW-0808">Transferase</keyword>
<organism evidence="11 12">
    <name type="scientific">Streptomyces lycii</name>
    <dbReference type="NCBI Taxonomy" id="2654337"/>
    <lineage>
        <taxon>Bacteria</taxon>
        <taxon>Bacillati</taxon>
        <taxon>Actinomycetota</taxon>
        <taxon>Actinomycetes</taxon>
        <taxon>Kitasatosporales</taxon>
        <taxon>Streptomycetaceae</taxon>
        <taxon>Streptomyces</taxon>
    </lineage>
</organism>
<dbReference type="PANTHER" id="PTHR24421:SF10">
    <property type="entry name" value="NITRATE_NITRITE SENSOR PROTEIN NARQ"/>
    <property type="match status" value="1"/>
</dbReference>
<feature type="transmembrane region" description="Helical" evidence="9">
    <location>
        <begin position="17"/>
        <end position="37"/>
    </location>
</feature>
<keyword evidence="3" id="KW-0597">Phosphoprotein</keyword>
<dbReference type="CDD" id="cd16917">
    <property type="entry name" value="HATPase_UhpB-NarQ-NarX-like"/>
    <property type="match status" value="1"/>
</dbReference>
<evidence type="ECO:0000313" key="12">
    <source>
        <dbReference type="Proteomes" id="UP000621266"/>
    </source>
</evidence>
<feature type="domain" description="Signal transduction histidine kinase subgroup 3 dimerisation and phosphoacceptor" evidence="10">
    <location>
        <begin position="210"/>
        <end position="273"/>
    </location>
</feature>
<evidence type="ECO:0000256" key="6">
    <source>
        <dbReference type="ARBA" id="ARBA00022777"/>
    </source>
</evidence>
<comment type="catalytic activity">
    <reaction evidence="1">
        <text>ATP + protein L-histidine = ADP + protein N-phospho-L-histidine.</text>
        <dbReference type="EC" id="2.7.13.3"/>
    </reaction>
</comment>
<evidence type="ECO:0000313" key="11">
    <source>
        <dbReference type="EMBL" id="KAF4409648.1"/>
    </source>
</evidence>
<proteinExistence type="predicted"/>
<evidence type="ECO:0000256" key="5">
    <source>
        <dbReference type="ARBA" id="ARBA00022741"/>
    </source>
</evidence>
<reference evidence="11 12" key="1">
    <citation type="submission" date="2019-10" db="EMBL/GenBank/DDBJ databases">
        <title>Streptomyces tenebrisbrunneis sp.nov., an endogenous actinomycete isolated from of Lycium ruthenicum.</title>
        <authorList>
            <person name="Ma L."/>
        </authorList>
    </citation>
    <scope>NUCLEOTIDE SEQUENCE [LARGE SCALE GENOMIC DNA]</scope>
    <source>
        <strain evidence="11 12">TRM 66187</strain>
    </source>
</reference>
<evidence type="ECO:0000256" key="1">
    <source>
        <dbReference type="ARBA" id="ARBA00000085"/>
    </source>
</evidence>
<protein>
    <recommendedName>
        <fullName evidence="2">histidine kinase</fullName>
        <ecNumber evidence="2">2.7.13.3</ecNumber>
    </recommendedName>
</protein>
<feature type="transmembrane region" description="Helical" evidence="9">
    <location>
        <begin position="43"/>
        <end position="65"/>
    </location>
</feature>
<dbReference type="PANTHER" id="PTHR24421">
    <property type="entry name" value="NITRATE/NITRITE SENSOR PROTEIN NARX-RELATED"/>
    <property type="match status" value="1"/>
</dbReference>
<evidence type="ECO:0000256" key="4">
    <source>
        <dbReference type="ARBA" id="ARBA00022679"/>
    </source>
</evidence>
<evidence type="ECO:0000256" key="7">
    <source>
        <dbReference type="ARBA" id="ARBA00022840"/>
    </source>
</evidence>
<comment type="caution">
    <text evidence="11">The sequence shown here is derived from an EMBL/GenBank/DDBJ whole genome shotgun (WGS) entry which is preliminary data.</text>
</comment>
<dbReference type="GO" id="GO:0016301">
    <property type="term" value="F:kinase activity"/>
    <property type="evidence" value="ECO:0007669"/>
    <property type="project" value="UniProtKB-KW"/>
</dbReference>
<evidence type="ECO:0000256" key="8">
    <source>
        <dbReference type="ARBA" id="ARBA00023012"/>
    </source>
</evidence>
<dbReference type="Pfam" id="PF07730">
    <property type="entry name" value="HisKA_3"/>
    <property type="match status" value="1"/>
</dbReference>
<sequence length="410" mass="43380">MPALLSPLTRTVTYTRWLHLLSGAVFVAVCSMVYPGFEGSGPVYWIELMLSPVPVLLLAAAVPGVRLAEGLQARLLLVPGQLVRHEREDLRSGIAVARAASWRDRRRTALWLVLRAEAGLAVALLSVQAPALTFSLLAAASGTAPDDELPLAPAGHHWSYALLAPLPLLVLAAVVVGGGAAMTAAARRLLGPSPAEKLAALEERTERLLEHNRLARELHDSIGHALTVSVVQAGAARAAGSPEFTDRALDAIEDTGRRALEDLERVLRLLREGGDGRAADRPKVADAGRLVESARASGAEVDVELSGPVTEVPGPVSREGYRIVQEALTNALRHAGPRVRVSVRIAYDRAALELDVRNPVPEGARTAADGGRGLCGIRERAVLLGGTAHTGPYDGGWRVHALLPAERPGP</sequence>
<accession>A0ABQ7FNR5</accession>
<keyword evidence="9" id="KW-1133">Transmembrane helix</keyword>
<dbReference type="InterPro" id="IPR036890">
    <property type="entry name" value="HATPase_C_sf"/>
</dbReference>
<dbReference type="Proteomes" id="UP000621266">
    <property type="component" value="Unassembled WGS sequence"/>
</dbReference>
<keyword evidence="8" id="KW-0902">Two-component regulatory system</keyword>
<dbReference type="InterPro" id="IPR011712">
    <property type="entry name" value="Sig_transdc_His_kin_sub3_dim/P"/>
</dbReference>
<dbReference type="EMBL" id="WHPN01000189">
    <property type="protein sequence ID" value="KAF4409648.1"/>
    <property type="molecule type" value="Genomic_DNA"/>
</dbReference>
<feature type="transmembrane region" description="Helical" evidence="9">
    <location>
        <begin position="112"/>
        <end position="138"/>
    </location>
</feature>
<dbReference type="SUPFAM" id="SSF55874">
    <property type="entry name" value="ATPase domain of HSP90 chaperone/DNA topoisomerase II/histidine kinase"/>
    <property type="match status" value="1"/>
</dbReference>
<keyword evidence="9" id="KW-0812">Transmembrane</keyword>
<dbReference type="Gene3D" id="3.30.565.10">
    <property type="entry name" value="Histidine kinase-like ATPase, C-terminal domain"/>
    <property type="match status" value="1"/>
</dbReference>
<gene>
    <name evidence="11" type="ORF">GCU69_07865</name>
</gene>
<keyword evidence="6 11" id="KW-0418">Kinase</keyword>
<dbReference type="RefSeq" id="WP_156205492.1">
    <property type="nucleotide sequence ID" value="NZ_WHPN01000189.1"/>
</dbReference>
<keyword evidence="7" id="KW-0067">ATP-binding</keyword>
<keyword evidence="5" id="KW-0547">Nucleotide-binding</keyword>
<dbReference type="Gene3D" id="1.20.5.1930">
    <property type="match status" value="1"/>
</dbReference>
<keyword evidence="12" id="KW-1185">Reference proteome</keyword>
<dbReference type="EC" id="2.7.13.3" evidence="2"/>
<keyword evidence="9" id="KW-0472">Membrane</keyword>
<evidence type="ECO:0000256" key="3">
    <source>
        <dbReference type="ARBA" id="ARBA00022553"/>
    </source>
</evidence>
<evidence type="ECO:0000259" key="10">
    <source>
        <dbReference type="Pfam" id="PF07730"/>
    </source>
</evidence>
<dbReference type="InterPro" id="IPR050482">
    <property type="entry name" value="Sensor_HK_TwoCompSys"/>
</dbReference>
<evidence type="ECO:0000256" key="2">
    <source>
        <dbReference type="ARBA" id="ARBA00012438"/>
    </source>
</evidence>
<name>A0ABQ7FNR5_9ACTN</name>